<gene>
    <name evidence="2" type="ORF">EDD75_1343</name>
</gene>
<evidence type="ECO:0000313" key="2">
    <source>
        <dbReference type="EMBL" id="RPF47071.1"/>
    </source>
</evidence>
<comment type="caution">
    <text evidence="2">The sequence shown here is derived from an EMBL/GenBank/DDBJ whole genome shotgun (WGS) entry which is preliminary data.</text>
</comment>
<protein>
    <submittedName>
        <fullName evidence="2">Uncharacterized protein</fullName>
    </submittedName>
</protein>
<accession>A0A3N5BTG2</accession>
<dbReference type="Proteomes" id="UP000282654">
    <property type="component" value="Unassembled WGS sequence"/>
</dbReference>
<dbReference type="RefSeq" id="WP_123929814.1">
    <property type="nucleotide sequence ID" value="NZ_RKRE01000002.1"/>
</dbReference>
<sequence length="146" mass="15451">MTLRVAETTRNRNRTARAPVPAGPVQPLPPVIELAVLEGLGIFAFLFGHRLGAEGRLPTPEEITAAAIDGGISVGVDIFFQLYLPELNPYVDAALSSFLSGFLAGLTHRIWPHEGFSPGFAAGSLPYANFLKSSTNSATDAFGSLP</sequence>
<evidence type="ECO:0000313" key="3">
    <source>
        <dbReference type="Proteomes" id="UP000282654"/>
    </source>
</evidence>
<proteinExistence type="predicted"/>
<keyword evidence="3" id="KW-1185">Reference proteome</keyword>
<dbReference type="EMBL" id="RKRE01000002">
    <property type="protein sequence ID" value="RPF47071.1"/>
    <property type="molecule type" value="Genomic_DNA"/>
</dbReference>
<name>A0A3N5BTG2_9THEO</name>
<organism evidence="2 3">
    <name type="scientific">Thermodesulfitimonas autotrophica</name>
    <dbReference type="NCBI Taxonomy" id="1894989"/>
    <lineage>
        <taxon>Bacteria</taxon>
        <taxon>Bacillati</taxon>
        <taxon>Bacillota</taxon>
        <taxon>Clostridia</taxon>
        <taxon>Thermoanaerobacterales</taxon>
        <taxon>Thermoanaerobacteraceae</taxon>
        <taxon>Thermodesulfitimonas</taxon>
    </lineage>
</organism>
<dbReference type="OrthoDB" id="9838443at2"/>
<evidence type="ECO:0000256" key="1">
    <source>
        <dbReference type="SAM" id="MobiDB-lite"/>
    </source>
</evidence>
<reference evidence="2 3" key="1">
    <citation type="submission" date="2018-11" db="EMBL/GenBank/DDBJ databases">
        <title>Genomic Encyclopedia of Type Strains, Phase IV (KMG-IV): sequencing the most valuable type-strain genomes for metagenomic binning, comparative biology and taxonomic classification.</title>
        <authorList>
            <person name="Goeker M."/>
        </authorList>
    </citation>
    <scope>NUCLEOTIDE SEQUENCE [LARGE SCALE GENOMIC DNA]</scope>
    <source>
        <strain evidence="2 3">DSM 102936</strain>
    </source>
</reference>
<dbReference type="AlphaFoldDB" id="A0A3N5BTG2"/>
<feature type="region of interest" description="Disordered" evidence="1">
    <location>
        <begin position="1"/>
        <end position="20"/>
    </location>
</feature>